<dbReference type="InterPro" id="IPR036513">
    <property type="entry name" value="STAS_dom_sf"/>
</dbReference>
<protein>
    <recommendedName>
        <fullName evidence="1">STAS domain-containing protein</fullName>
    </recommendedName>
</protein>
<accession>A0A9X2VGV2</accession>
<organism evidence="2 3">
    <name type="scientific">Umezawaea endophytica</name>
    <dbReference type="NCBI Taxonomy" id="1654476"/>
    <lineage>
        <taxon>Bacteria</taxon>
        <taxon>Bacillati</taxon>
        <taxon>Actinomycetota</taxon>
        <taxon>Actinomycetes</taxon>
        <taxon>Pseudonocardiales</taxon>
        <taxon>Pseudonocardiaceae</taxon>
        <taxon>Umezawaea</taxon>
    </lineage>
</organism>
<dbReference type="RefSeq" id="WP_259621902.1">
    <property type="nucleotide sequence ID" value="NZ_JANYMP010000002.1"/>
</dbReference>
<dbReference type="SUPFAM" id="SSF52091">
    <property type="entry name" value="SpoIIaa-like"/>
    <property type="match status" value="1"/>
</dbReference>
<evidence type="ECO:0000313" key="3">
    <source>
        <dbReference type="Proteomes" id="UP001141259"/>
    </source>
</evidence>
<dbReference type="Proteomes" id="UP001141259">
    <property type="component" value="Unassembled WGS sequence"/>
</dbReference>
<name>A0A9X2VGV2_9PSEU</name>
<dbReference type="Gene3D" id="3.30.750.24">
    <property type="entry name" value="STAS domain"/>
    <property type="match status" value="1"/>
</dbReference>
<evidence type="ECO:0000259" key="1">
    <source>
        <dbReference type="PROSITE" id="PS50801"/>
    </source>
</evidence>
<dbReference type="InterPro" id="IPR002645">
    <property type="entry name" value="STAS_dom"/>
</dbReference>
<keyword evidence="3" id="KW-1185">Reference proteome</keyword>
<gene>
    <name evidence="2" type="ORF">NZH93_06025</name>
</gene>
<dbReference type="EMBL" id="JANYMP010000002">
    <property type="protein sequence ID" value="MCS7476403.1"/>
    <property type="molecule type" value="Genomic_DNA"/>
</dbReference>
<evidence type="ECO:0000313" key="2">
    <source>
        <dbReference type="EMBL" id="MCS7476403.1"/>
    </source>
</evidence>
<reference evidence="2" key="1">
    <citation type="submission" date="2022-08" db="EMBL/GenBank/DDBJ databases">
        <authorList>
            <person name="Tistechok S."/>
            <person name="Samborskyy M."/>
            <person name="Roman I."/>
        </authorList>
    </citation>
    <scope>NUCLEOTIDE SEQUENCE</scope>
    <source>
        <strain evidence="2">DSM 103496</strain>
    </source>
</reference>
<proteinExistence type="predicted"/>
<comment type="caution">
    <text evidence="2">The sequence shown here is derived from an EMBL/GenBank/DDBJ whole genome shotgun (WGS) entry which is preliminary data.</text>
</comment>
<sequence length="247" mass="27363">MAVEDELRITTRHRDGVLVVTVAGRLDWSTYLRVQDELLDHAGREPLGVVVELDDLVVRCPVLLVAFDIVWTSAARWPGTPLMMVVDNPEVAALLDAKGLPRHMPRFRTTDAALAAVAALRHGDQVTEPLPGCRCRPHVAEEITERACRRWGVSSLLEIAPQVAGEMVTHTDDDASVSLVLRRRDRELSIGVRTSARLATSERLTLRHNIASIAICDFRMGETRVSSDRMVLWTVLDIPTDQPAVAN</sequence>
<feature type="domain" description="STAS" evidence="1">
    <location>
        <begin position="7"/>
        <end position="117"/>
    </location>
</feature>
<dbReference type="PROSITE" id="PS50801">
    <property type="entry name" value="STAS"/>
    <property type="match status" value="1"/>
</dbReference>
<dbReference type="AlphaFoldDB" id="A0A9X2VGV2"/>